<accession>A0A081NKI3</accession>
<protein>
    <submittedName>
        <fullName evidence="6">Uncharacterized protein</fullName>
    </submittedName>
</protein>
<dbReference type="eggNOG" id="COG5533">
    <property type="taxonomic scope" value="Bacteria"/>
</dbReference>
<comment type="catalytic activity">
    <reaction evidence="1">
        <text>5-amino-6-(5-phospho-D-ribosylamino)uracil + H2O = 5,6-diaminouracil + D-ribose 5-phosphate</text>
        <dbReference type="Rhea" id="RHEA:55020"/>
        <dbReference type="ChEBI" id="CHEBI:15377"/>
        <dbReference type="ChEBI" id="CHEBI:46252"/>
        <dbReference type="ChEBI" id="CHEBI:58453"/>
        <dbReference type="ChEBI" id="CHEBI:78346"/>
    </reaction>
</comment>
<dbReference type="OrthoDB" id="273514at2"/>
<dbReference type="eggNOG" id="COG3236">
    <property type="taxonomic scope" value="Bacteria"/>
</dbReference>
<name>A0A081NKI3_9GAMM</name>
<dbReference type="InterPro" id="IPR039574">
    <property type="entry name" value="OGFr"/>
</dbReference>
<feature type="region of interest" description="Disordered" evidence="3">
    <location>
        <begin position="1"/>
        <end position="46"/>
    </location>
</feature>
<dbReference type="Gene3D" id="1.10.357.40">
    <property type="entry name" value="YbiA-like"/>
    <property type="match status" value="1"/>
</dbReference>
<proteinExistence type="predicted"/>
<sequence>MTYSDIPPSGRPSPHITGETGHTQGEQKVTASERHIPEDPLTVEGSPLDRRKVIPSSTHTALSGKEARQSQLLQSYQNQCRRTENLLGQSFLSRNLENLSDYLEGTLEDAEDLSFEVVYVTDEGVRSVIPPDKELLENVGLFQSLNEQLIEEVSILREHFEQQGIKAQLASDLTIGMLDVVHHEHLLAREGVEQPGAELKESAVYLDLDRIGEMPSVPGYTPESITDSSHFEDIAEQLQSGIVLLPVEPEPVVPKELELPPAGFSTRLPTQAEEWINFTKEPNQLIQGQRWTINAIRALDETAMEAEHDYIQLLFPNFEVSGANPESPRLTPQMVFELQHSPVLQQQLKASLDQMLSFWGLTRQGDSIQIDPDKGVAHGKWMLNNGDHNHKRITRVIKCLMAVGYDSCAASLERTLQEQRRLGNIPLNHHWADAIKETGGKRLMTFSGSQLEARSAVRSYKNYMQTHALRVCQNEPKVMFFRSGKPYFEFTNFYEPPGGVNIEGFNWPTTEHYFQAKKFNKSRWPEIQALKTADDVFRYIHPDRSNPRFTIPLDVGHKQWLQSRDSVMLHALREKARQDDFFRRRLLGTGNEPLYEDSNRDSYWGVARGGENRLGAMLMQVRDELRAGTILPIS</sequence>
<evidence type="ECO:0000256" key="2">
    <source>
        <dbReference type="ARBA" id="ARBA00000751"/>
    </source>
</evidence>
<dbReference type="PANTHER" id="PTHR14015:SF2">
    <property type="entry name" value="OPIOID GROWTH FACTOR RECEPTOR (OGFR) CONSERVED DOMAIN-CONTAINING PROTEIN"/>
    <property type="match status" value="1"/>
</dbReference>
<dbReference type="InterPro" id="IPR006757">
    <property type="entry name" value="OGF_rcpt"/>
</dbReference>
<keyword evidence="7" id="KW-1185">Reference proteome</keyword>
<dbReference type="InterPro" id="IPR012816">
    <property type="entry name" value="NADAR"/>
</dbReference>
<dbReference type="GO" id="GO:0016020">
    <property type="term" value="C:membrane"/>
    <property type="evidence" value="ECO:0007669"/>
    <property type="project" value="InterPro"/>
</dbReference>
<dbReference type="PANTHER" id="PTHR14015">
    <property type="entry name" value="OPIOID GROWTH FACTOR RECEPTOR OGFR ZETA-TYPE OPIOID RECEPTOR"/>
    <property type="match status" value="1"/>
</dbReference>
<evidence type="ECO:0000313" key="7">
    <source>
        <dbReference type="Proteomes" id="UP000028073"/>
    </source>
</evidence>
<evidence type="ECO:0000259" key="5">
    <source>
        <dbReference type="Pfam" id="PF08719"/>
    </source>
</evidence>
<dbReference type="SUPFAM" id="SSF143990">
    <property type="entry name" value="YbiA-like"/>
    <property type="match status" value="1"/>
</dbReference>
<dbReference type="Pfam" id="PF04664">
    <property type="entry name" value="OGFr_N"/>
    <property type="match status" value="1"/>
</dbReference>
<dbReference type="RefSeq" id="WP_051785743.1">
    <property type="nucleotide sequence ID" value="NZ_JOKH01000001.1"/>
</dbReference>
<evidence type="ECO:0000256" key="3">
    <source>
        <dbReference type="SAM" id="MobiDB-lite"/>
    </source>
</evidence>
<dbReference type="Proteomes" id="UP000028073">
    <property type="component" value="Unassembled WGS sequence"/>
</dbReference>
<dbReference type="InterPro" id="IPR037238">
    <property type="entry name" value="YbiA-like_sf"/>
</dbReference>
<gene>
    <name evidence="6" type="ORF">GZ78_02575</name>
</gene>
<comment type="catalytic activity">
    <reaction evidence="2">
        <text>2,5-diamino-6-hydroxy-4-(5-phosphoribosylamino)-pyrimidine + H2O = 2,5,6-triamino-4-hydroxypyrimidine + D-ribose 5-phosphate</text>
        <dbReference type="Rhea" id="RHEA:23436"/>
        <dbReference type="ChEBI" id="CHEBI:15377"/>
        <dbReference type="ChEBI" id="CHEBI:58614"/>
        <dbReference type="ChEBI" id="CHEBI:78346"/>
        <dbReference type="ChEBI" id="CHEBI:137796"/>
    </reaction>
</comment>
<evidence type="ECO:0000313" key="6">
    <source>
        <dbReference type="EMBL" id="KEQ18956.1"/>
    </source>
</evidence>
<comment type="caution">
    <text evidence="6">The sequence shown here is derived from an EMBL/GenBank/DDBJ whole genome shotgun (WGS) entry which is preliminary data.</text>
</comment>
<dbReference type="STRING" id="1137799.GZ78_02575"/>
<dbReference type="EMBL" id="JOKH01000001">
    <property type="protein sequence ID" value="KEQ18956.1"/>
    <property type="molecule type" value="Genomic_DNA"/>
</dbReference>
<feature type="compositionally biased region" description="Polar residues" evidence="3">
    <location>
        <begin position="20"/>
        <end position="30"/>
    </location>
</feature>
<evidence type="ECO:0000256" key="1">
    <source>
        <dbReference type="ARBA" id="ARBA00000022"/>
    </source>
</evidence>
<dbReference type="CDD" id="cd15457">
    <property type="entry name" value="NADAR"/>
    <property type="match status" value="1"/>
</dbReference>
<feature type="domain" description="NADAR" evidence="5">
    <location>
        <begin position="480"/>
        <end position="626"/>
    </location>
</feature>
<evidence type="ECO:0000259" key="4">
    <source>
        <dbReference type="Pfam" id="PF04664"/>
    </source>
</evidence>
<dbReference type="Pfam" id="PF08719">
    <property type="entry name" value="NADAR"/>
    <property type="match status" value="1"/>
</dbReference>
<organism evidence="6 7">
    <name type="scientific">Endozoicomonas numazuensis</name>
    <dbReference type="NCBI Taxonomy" id="1137799"/>
    <lineage>
        <taxon>Bacteria</taxon>
        <taxon>Pseudomonadati</taxon>
        <taxon>Pseudomonadota</taxon>
        <taxon>Gammaproteobacteria</taxon>
        <taxon>Oceanospirillales</taxon>
        <taxon>Endozoicomonadaceae</taxon>
        <taxon>Endozoicomonas</taxon>
    </lineage>
</organism>
<feature type="domain" description="Opioid growth factor receptor (OGFr) conserved" evidence="4">
    <location>
        <begin position="302"/>
        <end position="416"/>
    </location>
</feature>
<dbReference type="GO" id="GO:0140625">
    <property type="term" value="F:opioid growth factor receptor activity"/>
    <property type="evidence" value="ECO:0007669"/>
    <property type="project" value="InterPro"/>
</dbReference>
<reference evidence="6 7" key="1">
    <citation type="submission" date="2014-06" db="EMBL/GenBank/DDBJ databases">
        <title>Whole Genome Sequences of Three Symbiotic Endozoicomonas Bacteria.</title>
        <authorList>
            <person name="Neave M.J."/>
            <person name="Apprill A."/>
            <person name="Voolstra C.R."/>
        </authorList>
    </citation>
    <scope>NUCLEOTIDE SEQUENCE [LARGE SCALE GENOMIC DNA]</scope>
    <source>
        <strain evidence="6 7">DSM 25634</strain>
    </source>
</reference>
<dbReference type="AlphaFoldDB" id="A0A081NKI3"/>